<comment type="caution">
    <text evidence="6">The sequence shown here is derived from an EMBL/GenBank/DDBJ whole genome shotgun (WGS) entry which is preliminary data.</text>
</comment>
<keyword evidence="1" id="KW-0521">NADP</keyword>
<proteinExistence type="inferred from homology"/>
<reference evidence="6 7" key="1">
    <citation type="submission" date="2019-03" db="EMBL/GenBank/DDBJ databases">
        <title>Genomic Encyclopedia of Archaeal and Bacterial Type Strains, Phase II (KMG-II): from individual species to whole genera.</title>
        <authorList>
            <person name="Goeker M."/>
        </authorList>
    </citation>
    <scope>NUCLEOTIDE SEQUENCE [LARGE SCALE GENOMIC DNA]</scope>
    <source>
        <strain evidence="6 7">DSM 25687</strain>
    </source>
</reference>
<dbReference type="Pfam" id="PF00248">
    <property type="entry name" value="Aldo_ket_red"/>
    <property type="match status" value="1"/>
</dbReference>
<sequence>MNYTTLPHSDLKVSKICLGTMTFGNQNTEIEAHNQLDYAVERGINFLDTAEMYPIGGNAEIFGSTERFIGSWINKIGASQREKLVIATKIAGPNRGMEYIRKPLDFSKKSITEAVELSLKNLQTDYIDLYQMHWPERVMNMFGQRGVSKIDTNWQENFFEVLTIFDGLIKEGKIKHIGVSNENPYGVMKFINESEKHNLPRIVSIQNPYSLLNRLFEVGLSEICMRENVGLLAYSPLAFSFLTGKHLTGIQPNSRLGLFPNFTRYTNENCFKATQFYQKLAEDNGLTLTQMALAFVNQQDFVASTIIGATNLEQLKENIDAFEITLSSDIVSQINAIQEIVPNPAP</sequence>
<dbReference type="InterPro" id="IPR050523">
    <property type="entry name" value="AKR_Detox_Biosynth"/>
</dbReference>
<evidence type="ECO:0000313" key="7">
    <source>
        <dbReference type="Proteomes" id="UP000295260"/>
    </source>
</evidence>
<feature type="domain" description="NADP-dependent oxidoreductase" evidence="5">
    <location>
        <begin position="15"/>
        <end position="338"/>
    </location>
</feature>
<dbReference type="OrthoDB" id="9773828at2"/>
<protein>
    <recommendedName>
        <fullName evidence="4">Protein tas</fullName>
    </recommendedName>
</protein>
<dbReference type="Proteomes" id="UP000295260">
    <property type="component" value="Unassembled WGS sequence"/>
</dbReference>
<evidence type="ECO:0000256" key="1">
    <source>
        <dbReference type="ARBA" id="ARBA00022857"/>
    </source>
</evidence>
<accession>A0A4R6Q8H5</accession>
<organism evidence="6 7">
    <name type="scientific">Flavobacterium dankookense</name>
    <dbReference type="NCBI Taxonomy" id="706186"/>
    <lineage>
        <taxon>Bacteria</taxon>
        <taxon>Pseudomonadati</taxon>
        <taxon>Bacteroidota</taxon>
        <taxon>Flavobacteriia</taxon>
        <taxon>Flavobacteriales</taxon>
        <taxon>Flavobacteriaceae</taxon>
        <taxon>Flavobacterium</taxon>
    </lineage>
</organism>
<dbReference type="InterPro" id="IPR036812">
    <property type="entry name" value="NAD(P)_OxRdtase_dom_sf"/>
</dbReference>
<evidence type="ECO:0000259" key="5">
    <source>
        <dbReference type="Pfam" id="PF00248"/>
    </source>
</evidence>
<keyword evidence="2" id="KW-0560">Oxidoreductase</keyword>
<dbReference type="FunFam" id="3.20.20.100:FF:000005">
    <property type="entry name" value="NADP(H)-dependent aldo-keto reductase"/>
    <property type="match status" value="1"/>
</dbReference>
<dbReference type="PANTHER" id="PTHR43364:SF4">
    <property type="entry name" value="NAD(P)-LINKED OXIDOREDUCTASE SUPERFAMILY PROTEIN"/>
    <property type="match status" value="1"/>
</dbReference>
<gene>
    <name evidence="6" type="ORF">BC748_2118</name>
</gene>
<keyword evidence="7" id="KW-1185">Reference proteome</keyword>
<evidence type="ECO:0000256" key="2">
    <source>
        <dbReference type="ARBA" id="ARBA00023002"/>
    </source>
</evidence>
<name>A0A4R6Q8H5_9FLAO</name>
<dbReference type="PANTHER" id="PTHR43364">
    <property type="entry name" value="NADH-SPECIFIC METHYLGLYOXAL REDUCTASE-RELATED"/>
    <property type="match status" value="1"/>
</dbReference>
<dbReference type="CDD" id="cd19094">
    <property type="entry name" value="AKR_Tas-like"/>
    <property type="match status" value="1"/>
</dbReference>
<dbReference type="AlphaFoldDB" id="A0A4R6Q8H5"/>
<dbReference type="RefSeq" id="WP_133533364.1">
    <property type="nucleotide sequence ID" value="NZ_SNXR01000014.1"/>
</dbReference>
<dbReference type="InterPro" id="IPR020471">
    <property type="entry name" value="AKR"/>
</dbReference>
<comment type="similarity">
    <text evidence="3">Belongs to the aldo/keto reductase family. Aldo/keto reductase 2 subfamily.</text>
</comment>
<dbReference type="SUPFAM" id="SSF51430">
    <property type="entry name" value="NAD(P)-linked oxidoreductase"/>
    <property type="match status" value="1"/>
</dbReference>
<evidence type="ECO:0000256" key="3">
    <source>
        <dbReference type="ARBA" id="ARBA00038157"/>
    </source>
</evidence>
<evidence type="ECO:0000256" key="4">
    <source>
        <dbReference type="ARBA" id="ARBA00070119"/>
    </source>
</evidence>
<dbReference type="InterPro" id="IPR023210">
    <property type="entry name" value="NADP_OxRdtase_dom"/>
</dbReference>
<dbReference type="EMBL" id="SNXR01000014">
    <property type="protein sequence ID" value="TDP58874.1"/>
    <property type="molecule type" value="Genomic_DNA"/>
</dbReference>
<dbReference type="PRINTS" id="PR00069">
    <property type="entry name" value="ALDKETRDTASE"/>
</dbReference>
<dbReference type="Gene3D" id="3.20.20.100">
    <property type="entry name" value="NADP-dependent oxidoreductase domain"/>
    <property type="match status" value="1"/>
</dbReference>
<evidence type="ECO:0000313" key="6">
    <source>
        <dbReference type="EMBL" id="TDP58874.1"/>
    </source>
</evidence>
<dbReference type="GO" id="GO:0016491">
    <property type="term" value="F:oxidoreductase activity"/>
    <property type="evidence" value="ECO:0007669"/>
    <property type="project" value="UniProtKB-KW"/>
</dbReference>